<keyword evidence="3" id="KW-0255">Endonuclease</keyword>
<dbReference type="Proteomes" id="UP001597294">
    <property type="component" value="Unassembled WGS sequence"/>
</dbReference>
<protein>
    <submittedName>
        <fullName evidence="8">YicC/YloC family endoribonuclease</fullName>
        <ecNumber evidence="8">3.1.-.-</ecNumber>
    </submittedName>
</protein>
<dbReference type="PANTHER" id="PTHR30636">
    <property type="entry name" value="UPF0701 PROTEIN YICC"/>
    <property type="match status" value="1"/>
</dbReference>
<dbReference type="PANTHER" id="PTHR30636:SF3">
    <property type="entry name" value="UPF0701 PROTEIN YICC"/>
    <property type="match status" value="1"/>
</dbReference>
<comment type="caution">
    <text evidence="8">The sequence shown here is derived from an EMBL/GenBank/DDBJ whole genome shotgun (WGS) entry which is preliminary data.</text>
</comment>
<dbReference type="NCBIfam" id="TIGR00255">
    <property type="entry name" value="YicC/YloC family endoribonuclease"/>
    <property type="match status" value="1"/>
</dbReference>
<proteinExistence type="inferred from homology"/>
<keyword evidence="4 8" id="KW-0378">Hydrolase</keyword>
<dbReference type="InterPro" id="IPR005229">
    <property type="entry name" value="YicC/YloC-like"/>
</dbReference>
<evidence type="ECO:0000256" key="3">
    <source>
        <dbReference type="ARBA" id="ARBA00022759"/>
    </source>
</evidence>
<dbReference type="EC" id="3.1.-.-" evidence="8"/>
<evidence type="ECO:0000256" key="1">
    <source>
        <dbReference type="ARBA" id="ARBA00001968"/>
    </source>
</evidence>
<keyword evidence="9" id="KW-1185">Reference proteome</keyword>
<evidence type="ECO:0000259" key="6">
    <source>
        <dbReference type="Pfam" id="PF03755"/>
    </source>
</evidence>
<feature type="domain" description="Endoribonuclease YicC-like C-terminal" evidence="7">
    <location>
        <begin position="182"/>
        <end position="297"/>
    </location>
</feature>
<evidence type="ECO:0000259" key="7">
    <source>
        <dbReference type="Pfam" id="PF08340"/>
    </source>
</evidence>
<evidence type="ECO:0000256" key="4">
    <source>
        <dbReference type="ARBA" id="ARBA00022801"/>
    </source>
</evidence>
<dbReference type="RefSeq" id="WP_380254844.1">
    <property type="nucleotide sequence ID" value="NZ_JBHUII010000013.1"/>
</dbReference>
<sequence>MSKAIASMTGFSRSEGEYVGTTWSWELKSVNGKNLDARCRVPNGYEALDAKVRSELAKSFKRGNFHVNLMIDNKQKTIKLQVNEEILQQVIPLATRIGNELDAVAPSIDGILNLRGVLELVEEEETPMDQEKRLDLIYISLEEAIFQMAEMRLQEGSRLAEIAQSQLNDIEALHKKASDLAATQPTALHDRFKKQMAELLKDGSPVSDERMAQEIAILVTKADIREELDRLAAHVAAARDLLAQGGPCGRKLDFLCQEFNREANTLCSKSADVTMTSIGIDLKATIEQLREQIQNVE</sequence>
<keyword evidence="2" id="KW-0540">Nuclease</keyword>
<evidence type="ECO:0000313" key="8">
    <source>
        <dbReference type="EMBL" id="MFD2207821.1"/>
    </source>
</evidence>
<dbReference type="InterPro" id="IPR013527">
    <property type="entry name" value="YicC-like_N"/>
</dbReference>
<dbReference type="Pfam" id="PF03755">
    <property type="entry name" value="YicC-like_N"/>
    <property type="match status" value="1"/>
</dbReference>
<feature type="domain" description="Endoribonuclease YicC-like N-terminal" evidence="6">
    <location>
        <begin position="5"/>
        <end position="160"/>
    </location>
</feature>
<reference evidence="9" key="1">
    <citation type="journal article" date="2019" name="Int. J. Syst. Evol. Microbiol.">
        <title>The Global Catalogue of Microorganisms (GCM) 10K type strain sequencing project: providing services to taxonomists for standard genome sequencing and annotation.</title>
        <authorList>
            <consortium name="The Broad Institute Genomics Platform"/>
            <consortium name="The Broad Institute Genome Sequencing Center for Infectious Disease"/>
            <person name="Wu L."/>
            <person name="Ma J."/>
        </authorList>
    </citation>
    <scope>NUCLEOTIDE SEQUENCE [LARGE SCALE GENOMIC DNA]</scope>
    <source>
        <strain evidence="9">CGMCC 4.7192</strain>
    </source>
</reference>
<evidence type="ECO:0000313" key="9">
    <source>
        <dbReference type="Proteomes" id="UP001597294"/>
    </source>
</evidence>
<accession>A0ABW5BQM0</accession>
<dbReference type="GO" id="GO:0016787">
    <property type="term" value="F:hydrolase activity"/>
    <property type="evidence" value="ECO:0007669"/>
    <property type="project" value="UniProtKB-KW"/>
</dbReference>
<comment type="cofactor">
    <cofactor evidence="1">
        <name>a divalent metal cation</name>
        <dbReference type="ChEBI" id="CHEBI:60240"/>
    </cofactor>
</comment>
<evidence type="ECO:0000256" key="5">
    <source>
        <dbReference type="ARBA" id="ARBA00035648"/>
    </source>
</evidence>
<gene>
    <name evidence="8" type="ORF">ACFSKO_19575</name>
</gene>
<name>A0ABW5BQM0_9PROT</name>
<dbReference type="EMBL" id="JBHUII010000013">
    <property type="protein sequence ID" value="MFD2207821.1"/>
    <property type="molecule type" value="Genomic_DNA"/>
</dbReference>
<comment type="similarity">
    <text evidence="5">Belongs to the YicC/YloC family.</text>
</comment>
<evidence type="ECO:0000256" key="2">
    <source>
        <dbReference type="ARBA" id="ARBA00022722"/>
    </source>
</evidence>
<organism evidence="8 9">
    <name type="scientific">Kiloniella antarctica</name>
    <dbReference type="NCBI Taxonomy" id="1550907"/>
    <lineage>
        <taxon>Bacteria</taxon>
        <taxon>Pseudomonadati</taxon>
        <taxon>Pseudomonadota</taxon>
        <taxon>Alphaproteobacteria</taxon>
        <taxon>Rhodospirillales</taxon>
        <taxon>Kiloniellaceae</taxon>
        <taxon>Kiloniella</taxon>
    </lineage>
</organism>
<dbReference type="InterPro" id="IPR013551">
    <property type="entry name" value="YicC-like_C"/>
</dbReference>
<dbReference type="Pfam" id="PF08340">
    <property type="entry name" value="YicC-like_C"/>
    <property type="match status" value="1"/>
</dbReference>